<dbReference type="CDD" id="cd09916">
    <property type="entry name" value="CpxP_like"/>
    <property type="match status" value="1"/>
</dbReference>
<evidence type="ECO:0000256" key="4">
    <source>
        <dbReference type="ARBA" id="ARBA00022764"/>
    </source>
</evidence>
<dbReference type="PANTHER" id="PTHR38102">
    <property type="entry name" value="PERIPLASMIC CHAPERONE SPY"/>
    <property type="match status" value="1"/>
</dbReference>
<organism evidence="6 7">
    <name type="scientific">Vibrio ishigakensis</name>
    <dbReference type="NCBI Taxonomy" id="1481914"/>
    <lineage>
        <taxon>Bacteria</taxon>
        <taxon>Pseudomonadati</taxon>
        <taxon>Pseudomonadota</taxon>
        <taxon>Gammaproteobacteria</taxon>
        <taxon>Vibrionales</taxon>
        <taxon>Vibrionaceae</taxon>
        <taxon>Vibrio</taxon>
    </lineage>
</organism>
<keyword evidence="4" id="KW-0574">Periplasm</keyword>
<dbReference type="Gene3D" id="1.20.120.1490">
    <property type="match status" value="1"/>
</dbReference>
<sequence length="167" mass="18952">MAMSKKWLVSALVLPLALGATTVMAKGGDKGMKGGHGCHGDISSRSFRQLDLTDEQKAELETIRSEMKESYKGKGTEMRAQMKANKAKERELVLAADFNEQEAQALAQEMVEQRANMQVEKMRVQHRMMSVLTAEQKDKLVQMQDERMQKCEQKMEKKMEKKRANNG</sequence>
<keyword evidence="5" id="KW-0175">Coiled coil</keyword>
<dbReference type="GO" id="GO:0030288">
    <property type="term" value="C:outer membrane-bounded periplasmic space"/>
    <property type="evidence" value="ECO:0007669"/>
    <property type="project" value="TreeGrafter"/>
</dbReference>
<proteinExistence type="inferred from homology"/>
<dbReference type="Pfam" id="PF07813">
    <property type="entry name" value="LTXXQ"/>
    <property type="match status" value="1"/>
</dbReference>
<comment type="caution">
    <text evidence="6">The sequence shown here is derived from an EMBL/GenBank/DDBJ whole genome shotgun (WGS) entry which is preliminary data.</text>
</comment>
<comment type="subcellular location">
    <subcellularLocation>
        <location evidence="1">Periplasm</location>
    </subcellularLocation>
</comment>
<evidence type="ECO:0000313" key="7">
    <source>
        <dbReference type="Proteomes" id="UP000031666"/>
    </source>
</evidence>
<evidence type="ECO:0000256" key="3">
    <source>
        <dbReference type="ARBA" id="ARBA00022729"/>
    </source>
</evidence>
<dbReference type="STRING" id="1481914.JCM19241_6115"/>
<dbReference type="GO" id="GO:0051082">
    <property type="term" value="F:unfolded protein binding"/>
    <property type="evidence" value="ECO:0007669"/>
    <property type="project" value="TreeGrafter"/>
</dbReference>
<accession>A0A0B8QVX9</accession>
<comment type="similarity">
    <text evidence="2">Belongs to the CpxP/Spy family.</text>
</comment>
<reference evidence="6 7" key="2">
    <citation type="submission" date="2015-01" db="EMBL/GenBank/DDBJ databases">
        <authorList>
            <consortium name="NBRP consortium"/>
            <person name="Sawabe T."/>
            <person name="Meirelles P."/>
            <person name="Feng G."/>
            <person name="Sayaka M."/>
            <person name="Hattori M."/>
            <person name="Ohkuma M."/>
        </authorList>
    </citation>
    <scope>NUCLEOTIDE SEQUENCE [LARGE SCALE GENOMIC DNA]</scope>
    <source>
        <strain evidence="7">JCM 19241</strain>
    </source>
</reference>
<name>A0A0B8QVX9_9VIBR</name>
<dbReference type="NCBIfam" id="NF009391">
    <property type="entry name" value="PRK12750.1"/>
    <property type="match status" value="1"/>
</dbReference>
<dbReference type="InterPro" id="IPR052211">
    <property type="entry name" value="Cpx_auxiliary_protein"/>
</dbReference>
<dbReference type="PANTHER" id="PTHR38102:SF1">
    <property type="entry name" value="PERIPLASMIC CHAPERONE SPY"/>
    <property type="match status" value="1"/>
</dbReference>
<evidence type="ECO:0000256" key="2">
    <source>
        <dbReference type="ARBA" id="ARBA00008441"/>
    </source>
</evidence>
<evidence type="ECO:0000313" key="6">
    <source>
        <dbReference type="EMBL" id="GAM78284.1"/>
    </source>
</evidence>
<evidence type="ECO:0000256" key="5">
    <source>
        <dbReference type="SAM" id="Coils"/>
    </source>
</evidence>
<reference evidence="6 7" key="1">
    <citation type="submission" date="2015-01" db="EMBL/GenBank/DDBJ databases">
        <title>Vibrio sp. C94 JCM 19241 whole genome shotgun sequence.</title>
        <authorList>
            <person name="Sawabe T."/>
            <person name="Meirelles P."/>
            <person name="Feng G."/>
            <person name="Sayaka M."/>
            <person name="Hattori M."/>
            <person name="Ohkuma M."/>
        </authorList>
    </citation>
    <scope>NUCLEOTIDE SEQUENCE [LARGE SCALE GENOMIC DNA]</scope>
    <source>
        <strain evidence="7">JCM 19241</strain>
    </source>
</reference>
<feature type="coiled-coil region" evidence="5">
    <location>
        <begin position="96"/>
        <end position="161"/>
    </location>
</feature>
<protein>
    <submittedName>
        <fullName evidence="6">P pilus assembly/cpx signaling pathway</fullName>
    </submittedName>
</protein>
<evidence type="ECO:0000256" key="1">
    <source>
        <dbReference type="ARBA" id="ARBA00004418"/>
    </source>
</evidence>
<keyword evidence="3" id="KW-0732">Signal</keyword>
<dbReference type="EMBL" id="BBSC01000013">
    <property type="protein sequence ID" value="GAM78284.1"/>
    <property type="molecule type" value="Genomic_DNA"/>
</dbReference>
<dbReference type="InterPro" id="IPR012899">
    <property type="entry name" value="LTXXQ"/>
</dbReference>
<gene>
    <name evidence="6" type="ORF">JCM19241_6115</name>
</gene>
<dbReference type="AlphaFoldDB" id="A0A0B8QVX9"/>
<dbReference type="Proteomes" id="UP000031666">
    <property type="component" value="Unassembled WGS sequence"/>
</dbReference>